<feature type="domain" description="FAD dependent oxidoreductase" evidence="2">
    <location>
        <begin position="6"/>
        <end position="371"/>
    </location>
</feature>
<dbReference type="PANTHER" id="PTHR13847">
    <property type="entry name" value="SARCOSINE DEHYDROGENASE-RELATED"/>
    <property type="match status" value="1"/>
</dbReference>
<dbReference type="InterPro" id="IPR036188">
    <property type="entry name" value="FAD/NAD-bd_sf"/>
</dbReference>
<evidence type="ECO:0000313" key="3">
    <source>
        <dbReference type="EMBL" id="MFD1646097.1"/>
    </source>
</evidence>
<dbReference type="RefSeq" id="WP_256398379.1">
    <property type="nucleotide sequence ID" value="NZ_JANHJR010000001.1"/>
</dbReference>
<dbReference type="EC" id="1.-.-.-" evidence="3"/>
<evidence type="ECO:0000313" key="4">
    <source>
        <dbReference type="Proteomes" id="UP001597034"/>
    </source>
</evidence>
<gene>
    <name evidence="3" type="ORF">ACFSBL_10430</name>
</gene>
<comment type="caution">
    <text evidence="3">The sequence shown here is derived from an EMBL/GenBank/DDBJ whole genome shotgun (WGS) entry which is preliminary data.</text>
</comment>
<dbReference type="Gene3D" id="3.50.50.60">
    <property type="entry name" value="FAD/NAD(P)-binding domain"/>
    <property type="match status" value="1"/>
</dbReference>
<dbReference type="SUPFAM" id="SSF51905">
    <property type="entry name" value="FAD/NAD(P)-binding domain"/>
    <property type="match status" value="1"/>
</dbReference>
<protein>
    <submittedName>
        <fullName evidence="3">NAD(P)/FAD-dependent oxidoreductase</fullName>
        <ecNumber evidence="3">1.-.-.-</ecNumber>
    </submittedName>
</protein>
<accession>A0ABD6DJC3</accession>
<name>A0ABD6DJC3_9EURY</name>
<dbReference type="PANTHER" id="PTHR13847:SF287">
    <property type="entry name" value="FAD-DEPENDENT OXIDOREDUCTASE DOMAIN-CONTAINING PROTEIN 1"/>
    <property type="match status" value="1"/>
</dbReference>
<dbReference type="AlphaFoldDB" id="A0ABD6DJC3"/>
<evidence type="ECO:0000256" key="1">
    <source>
        <dbReference type="ARBA" id="ARBA00023002"/>
    </source>
</evidence>
<dbReference type="Pfam" id="PF01266">
    <property type="entry name" value="DAO"/>
    <property type="match status" value="1"/>
</dbReference>
<keyword evidence="1 3" id="KW-0560">Oxidoreductase</keyword>
<reference evidence="3 4" key="1">
    <citation type="journal article" date="2019" name="Int. J. Syst. Evol. Microbiol.">
        <title>The Global Catalogue of Microorganisms (GCM) 10K type strain sequencing project: providing services to taxonomists for standard genome sequencing and annotation.</title>
        <authorList>
            <consortium name="The Broad Institute Genomics Platform"/>
            <consortium name="The Broad Institute Genome Sequencing Center for Infectious Disease"/>
            <person name="Wu L."/>
            <person name="Ma J."/>
        </authorList>
    </citation>
    <scope>NUCLEOTIDE SEQUENCE [LARGE SCALE GENOMIC DNA]</scope>
    <source>
        <strain evidence="3 4">CGMCC 1.10390</strain>
    </source>
</reference>
<dbReference type="GO" id="GO:0016491">
    <property type="term" value="F:oxidoreductase activity"/>
    <property type="evidence" value="ECO:0007669"/>
    <property type="project" value="UniProtKB-KW"/>
</dbReference>
<evidence type="ECO:0000259" key="2">
    <source>
        <dbReference type="Pfam" id="PF01266"/>
    </source>
</evidence>
<keyword evidence="4" id="KW-1185">Reference proteome</keyword>
<proteinExistence type="predicted"/>
<dbReference type="Proteomes" id="UP001597034">
    <property type="component" value="Unassembled WGS sequence"/>
</dbReference>
<dbReference type="SUPFAM" id="SSF54373">
    <property type="entry name" value="FAD-linked reductases, C-terminal domain"/>
    <property type="match status" value="1"/>
</dbReference>
<dbReference type="InterPro" id="IPR006076">
    <property type="entry name" value="FAD-dep_OxRdtase"/>
</dbReference>
<dbReference type="EMBL" id="JBHUDO010000002">
    <property type="protein sequence ID" value="MFD1646097.1"/>
    <property type="molecule type" value="Genomic_DNA"/>
</dbReference>
<organism evidence="3 4">
    <name type="scientific">Haloarchaeobius litoreus</name>
    <dbReference type="NCBI Taxonomy" id="755306"/>
    <lineage>
        <taxon>Archaea</taxon>
        <taxon>Methanobacteriati</taxon>
        <taxon>Methanobacteriota</taxon>
        <taxon>Stenosarchaea group</taxon>
        <taxon>Halobacteria</taxon>
        <taxon>Halobacteriales</taxon>
        <taxon>Halorubellaceae</taxon>
        <taxon>Haloarchaeobius</taxon>
    </lineage>
</organism>
<dbReference type="Gene3D" id="3.30.9.10">
    <property type="entry name" value="D-Amino Acid Oxidase, subunit A, domain 2"/>
    <property type="match status" value="1"/>
</dbReference>
<sequence length="391" mass="40962">MTDTDRVVVVGAGIAGASAADHLARGTDAEVLVLERGTEPADETTARSGAFVGFWGHESAACVPLLRYGIRYYGRLLSAAGTTARFVHGGRLRLATTAAGDDAIRTAFESDFDRTLRESTASATATKGAPVQYLSGETLDETLVLPGLATDTVTGALYSPGVGYVDDPAALARAVLDRARESGATVETNTTVTGLQTEGGRVTGVRTTDGRRRADAVVAAAGPWNRRLLDTAGVTLPVRNTRGPMLALDTDEHGLPALYHEESGVYTRQNRDGSLFVGHFPGQYDDASVLDPDAIGDDVQDARHERSLDVIRRLCPGTRGASVVDEWVGVRTVTPDGDPILGPTDVDGLSVLAFNANGIQYAPAAGRLVAAEVGGFDPGFPTAGVAFDRLR</sequence>